<keyword evidence="1" id="KW-0040">ANK repeat</keyword>
<organism evidence="4 5">
    <name type="scientific">Lophiostoma macrostomum CBS 122681</name>
    <dbReference type="NCBI Taxonomy" id="1314788"/>
    <lineage>
        <taxon>Eukaryota</taxon>
        <taxon>Fungi</taxon>
        <taxon>Dikarya</taxon>
        <taxon>Ascomycota</taxon>
        <taxon>Pezizomycotina</taxon>
        <taxon>Dothideomycetes</taxon>
        <taxon>Pleosporomycetidae</taxon>
        <taxon>Pleosporales</taxon>
        <taxon>Lophiostomataceae</taxon>
        <taxon>Lophiostoma</taxon>
    </lineage>
</organism>
<dbReference type="Pfam" id="PF06985">
    <property type="entry name" value="HET"/>
    <property type="match status" value="1"/>
</dbReference>
<dbReference type="Pfam" id="PF00023">
    <property type="entry name" value="Ank"/>
    <property type="match status" value="1"/>
</dbReference>
<feature type="repeat" description="ANK" evidence="1">
    <location>
        <begin position="371"/>
        <end position="403"/>
    </location>
</feature>
<dbReference type="InterPro" id="IPR010730">
    <property type="entry name" value="HET"/>
</dbReference>
<feature type="repeat" description="ANK" evidence="1">
    <location>
        <begin position="261"/>
        <end position="293"/>
    </location>
</feature>
<proteinExistence type="predicted"/>
<dbReference type="SUPFAM" id="SSF48403">
    <property type="entry name" value="Ankyrin repeat"/>
    <property type="match status" value="2"/>
</dbReference>
<dbReference type="EMBL" id="MU004407">
    <property type="protein sequence ID" value="KAF2652203.1"/>
    <property type="molecule type" value="Genomic_DNA"/>
</dbReference>
<protein>
    <recommendedName>
        <fullName evidence="3">Heterokaryon incompatibility domain-containing protein</fullName>
    </recommendedName>
</protein>
<evidence type="ECO:0000313" key="4">
    <source>
        <dbReference type="EMBL" id="KAF2652203.1"/>
    </source>
</evidence>
<sequence length="1192" mass="132991">MENEEREKMQANDESSGQSNAFRLIKCCAKGDIETATELLKSGVDPNIIYYTNVSNELVLITAENASRFSAEIVDDLYPSLYTPLFTACTWRNIGLVKLLTMYGANFRRIMNHVPRSWWSHFMNPLKSHWSSIRDLYYVDSVEVILQAMNKQDEYAKAWLSDFLSRSLAFVSEGDDRAILFIKLLLEHGADLKCVAIANKGLHRSSLDWTQKLIALSLRYPIFLRQLTESLPLLIAAKSEDVVACNAFLSEGSDITSRDDEGATALHIAVGNSDDRVTRFLIENGADVNAMDTVGVSPLMNAVLYGHEQVVSLLLAAGANSNVAVWSPAITSFDNHTIRAQDSVTSRISHLASPPKVRQRPSDRSGTSVDKGWSLMHIAAHRGYGKIIRLLYENGANRALQGPTGATSLDVAIENRDTDLSLQLLKEGYPFDPSSAASRYLLMQAMDQNHHSAVQSLLQANVDGLDSRTVDIYHLDWDRRLKMFDRTIQMLERSNSNLDNTKSTRLSHQLCPNCDAIISGQARLHETPCSGGLIQHMWKGLITVGRLARSCGLCNLVDDFIYDQMESSDLPSGVVITIEINRHGETRTDSLVLELETALHSAGQKRVGISHHPLRLLSTAQSDLMRNISSVEDNGTDSRAAQGIANHWLRTCIARHQECQTNSSTRYSPTRILDVKALDWNGNPKLVQDPCLTDDYIALSHRWGIEGLPNTTTANIDERLRSITMDTLSRTMREAISVVRYLGFRYLWIDALCIIQDSEEDWRAEASRMGSVFGGALCTLAVADSDNHSGGMFRKRAARCVRPFYIDRLRGIPYRERTSYDGEGDYYVFPATRKVHRGSRPKGTLDTRGWVLQEQLLSPRILYYGGGEIYWDCVTTSAYVKRPKVTVSESSPFMASLLDTDNSDEVWAFKLLRRTVARTMTKETLGNRIQDAWIRFIINYSARSLTKLSDKLIAIEGILSAVAAVIDDEPVAGMWGIKNGLWRQLTWWTAVQSTIVTRENPSPQSSYLGTTADIQGSSVVTDGSSFFAPSWSWLSVHSPVFYHNPRIRSTSTQKPIDFAELVPITKIIDVHTSKPARGNGICGTLNLSGPSFTYHLTLEELRPAKKFKSLSQLKVCPGRWMLDTALELPRDVECIVLAEDTIAKISIILCLVPSGTTVGSYQRVGLCHWAGLAHDIATFAMQELIEKQFSVV</sequence>
<accession>A0A6A6T007</accession>
<dbReference type="PROSITE" id="PS50088">
    <property type="entry name" value="ANK_REPEAT"/>
    <property type="match status" value="3"/>
</dbReference>
<feature type="domain" description="Heterokaryon incompatibility" evidence="3">
    <location>
        <begin position="696"/>
        <end position="854"/>
    </location>
</feature>
<feature type="region of interest" description="Disordered" evidence="2">
    <location>
        <begin position="345"/>
        <end position="368"/>
    </location>
</feature>
<name>A0A6A6T007_9PLEO</name>
<evidence type="ECO:0000256" key="2">
    <source>
        <dbReference type="SAM" id="MobiDB-lite"/>
    </source>
</evidence>
<evidence type="ECO:0000259" key="3">
    <source>
        <dbReference type="Pfam" id="PF06985"/>
    </source>
</evidence>
<dbReference type="Proteomes" id="UP000799324">
    <property type="component" value="Unassembled WGS sequence"/>
</dbReference>
<dbReference type="AlphaFoldDB" id="A0A6A6T007"/>
<gene>
    <name evidence="4" type="ORF">K491DRAFT_719128</name>
</gene>
<dbReference type="InterPro" id="IPR002110">
    <property type="entry name" value="Ankyrin_rpt"/>
</dbReference>
<dbReference type="Gene3D" id="1.25.40.20">
    <property type="entry name" value="Ankyrin repeat-containing domain"/>
    <property type="match status" value="3"/>
</dbReference>
<dbReference type="PROSITE" id="PS50297">
    <property type="entry name" value="ANK_REP_REGION"/>
    <property type="match status" value="3"/>
</dbReference>
<feature type="repeat" description="ANK" evidence="1">
    <location>
        <begin position="294"/>
        <end position="323"/>
    </location>
</feature>
<evidence type="ECO:0000256" key="1">
    <source>
        <dbReference type="PROSITE-ProRule" id="PRU00023"/>
    </source>
</evidence>
<dbReference type="PANTHER" id="PTHR33112:SF10">
    <property type="entry name" value="TOL"/>
    <property type="match status" value="1"/>
</dbReference>
<dbReference type="PANTHER" id="PTHR33112">
    <property type="entry name" value="DOMAIN PROTEIN, PUTATIVE-RELATED"/>
    <property type="match status" value="1"/>
</dbReference>
<reference evidence="4" key="1">
    <citation type="journal article" date="2020" name="Stud. Mycol.">
        <title>101 Dothideomycetes genomes: a test case for predicting lifestyles and emergence of pathogens.</title>
        <authorList>
            <person name="Haridas S."/>
            <person name="Albert R."/>
            <person name="Binder M."/>
            <person name="Bloem J."/>
            <person name="Labutti K."/>
            <person name="Salamov A."/>
            <person name="Andreopoulos B."/>
            <person name="Baker S."/>
            <person name="Barry K."/>
            <person name="Bills G."/>
            <person name="Bluhm B."/>
            <person name="Cannon C."/>
            <person name="Castanera R."/>
            <person name="Culley D."/>
            <person name="Daum C."/>
            <person name="Ezra D."/>
            <person name="Gonzalez J."/>
            <person name="Henrissat B."/>
            <person name="Kuo A."/>
            <person name="Liang C."/>
            <person name="Lipzen A."/>
            <person name="Lutzoni F."/>
            <person name="Magnuson J."/>
            <person name="Mondo S."/>
            <person name="Nolan M."/>
            <person name="Ohm R."/>
            <person name="Pangilinan J."/>
            <person name="Park H.-J."/>
            <person name="Ramirez L."/>
            <person name="Alfaro M."/>
            <person name="Sun H."/>
            <person name="Tritt A."/>
            <person name="Yoshinaga Y."/>
            <person name="Zwiers L.-H."/>
            <person name="Turgeon B."/>
            <person name="Goodwin S."/>
            <person name="Spatafora J."/>
            <person name="Crous P."/>
            <person name="Grigoriev I."/>
        </authorList>
    </citation>
    <scope>NUCLEOTIDE SEQUENCE</scope>
    <source>
        <strain evidence="4">CBS 122681</strain>
    </source>
</reference>
<dbReference type="SMART" id="SM00248">
    <property type="entry name" value="ANK"/>
    <property type="match status" value="8"/>
</dbReference>
<evidence type="ECO:0000313" key="5">
    <source>
        <dbReference type="Proteomes" id="UP000799324"/>
    </source>
</evidence>
<dbReference type="OrthoDB" id="2958217at2759"/>
<keyword evidence="5" id="KW-1185">Reference proteome</keyword>
<dbReference type="Pfam" id="PF12796">
    <property type="entry name" value="Ank_2"/>
    <property type="match status" value="1"/>
</dbReference>
<dbReference type="InterPro" id="IPR036770">
    <property type="entry name" value="Ankyrin_rpt-contain_sf"/>
</dbReference>